<evidence type="ECO:0000313" key="1">
    <source>
        <dbReference type="EMBL" id="KAK1641628.1"/>
    </source>
</evidence>
<accession>A0AAD8W3B6</accession>
<dbReference type="Proteomes" id="UP001231189">
    <property type="component" value="Unassembled WGS sequence"/>
</dbReference>
<protein>
    <submittedName>
        <fullName evidence="1">Uncharacterized protein</fullName>
    </submittedName>
</protein>
<dbReference type="EMBL" id="JAUUTY010000004">
    <property type="protein sequence ID" value="KAK1641628.1"/>
    <property type="molecule type" value="Genomic_DNA"/>
</dbReference>
<comment type="caution">
    <text evidence="1">The sequence shown here is derived from an EMBL/GenBank/DDBJ whole genome shotgun (WGS) entry which is preliminary data.</text>
</comment>
<keyword evidence="2" id="KW-1185">Reference proteome</keyword>
<dbReference type="AlphaFoldDB" id="A0AAD8W3B6"/>
<evidence type="ECO:0000313" key="2">
    <source>
        <dbReference type="Proteomes" id="UP001231189"/>
    </source>
</evidence>
<organism evidence="1 2">
    <name type="scientific">Lolium multiflorum</name>
    <name type="common">Italian ryegrass</name>
    <name type="synonym">Lolium perenne subsp. multiflorum</name>
    <dbReference type="NCBI Taxonomy" id="4521"/>
    <lineage>
        <taxon>Eukaryota</taxon>
        <taxon>Viridiplantae</taxon>
        <taxon>Streptophyta</taxon>
        <taxon>Embryophyta</taxon>
        <taxon>Tracheophyta</taxon>
        <taxon>Spermatophyta</taxon>
        <taxon>Magnoliopsida</taxon>
        <taxon>Liliopsida</taxon>
        <taxon>Poales</taxon>
        <taxon>Poaceae</taxon>
        <taxon>BOP clade</taxon>
        <taxon>Pooideae</taxon>
        <taxon>Poodae</taxon>
        <taxon>Poeae</taxon>
        <taxon>Poeae Chloroplast Group 2 (Poeae type)</taxon>
        <taxon>Loliodinae</taxon>
        <taxon>Loliinae</taxon>
        <taxon>Lolium</taxon>
    </lineage>
</organism>
<reference evidence="1" key="1">
    <citation type="submission" date="2023-07" db="EMBL/GenBank/DDBJ databases">
        <title>A chromosome-level genome assembly of Lolium multiflorum.</title>
        <authorList>
            <person name="Chen Y."/>
            <person name="Copetti D."/>
            <person name="Kolliker R."/>
            <person name="Studer B."/>
        </authorList>
    </citation>
    <scope>NUCLEOTIDE SEQUENCE</scope>
    <source>
        <strain evidence="1">02402/16</strain>
        <tissue evidence="1">Leaf</tissue>
    </source>
</reference>
<sequence length="153" mass="16646">MFVHHDDSWSPPWGSTCAGWVHIQTGFVTAYSEHVVSFLVQRLGSLDFISDNAGSFANGAFPRSGSFILFGVHLVYVGTTPARKFPEVMMAGADATGKGVAGTKDILTMSGCPAKPALERQQNNVGTFAAPRHRLFSKPPWTSWQLRSSLMLM</sequence>
<proteinExistence type="predicted"/>
<gene>
    <name evidence="1" type="ORF">QYE76_059433</name>
</gene>
<name>A0AAD8W3B6_LOLMU</name>